<feature type="binding site" evidence="5">
    <location>
        <position position="139"/>
    </location>
    <ligand>
        <name>Zn(2+)</name>
        <dbReference type="ChEBI" id="CHEBI:29105"/>
        <label>2</label>
    </ligand>
</feature>
<feature type="binding site" evidence="5">
    <location>
        <position position="102"/>
    </location>
    <ligand>
        <name>Zn(2+)</name>
        <dbReference type="ChEBI" id="CHEBI:29105"/>
        <label>1</label>
    </ligand>
</feature>
<feature type="binding site" evidence="5">
    <location>
        <position position="257"/>
    </location>
    <ligand>
        <name>Zn(2+)</name>
        <dbReference type="ChEBI" id="CHEBI:29105"/>
        <label>1</label>
    </ligand>
</feature>
<dbReference type="InterPro" id="IPR023088">
    <property type="entry name" value="PDEase"/>
</dbReference>
<feature type="compositionally biased region" description="Polar residues" evidence="6">
    <location>
        <begin position="419"/>
        <end position="434"/>
    </location>
</feature>
<gene>
    <name evidence="8" type="ORF">C1SCF055_LOCUS3660</name>
</gene>
<feature type="binding site" evidence="4">
    <location>
        <position position="257"/>
    </location>
    <ligand>
        <name>AMP</name>
        <dbReference type="ChEBI" id="CHEBI:456215"/>
    </ligand>
</feature>
<feature type="binding site" evidence="4">
    <location>
        <begin position="98"/>
        <end position="102"/>
    </location>
    <ligand>
        <name>AMP</name>
        <dbReference type="ChEBI" id="CHEBI:456215"/>
    </ligand>
</feature>
<dbReference type="GO" id="GO:0007165">
    <property type="term" value="P:signal transduction"/>
    <property type="evidence" value="ECO:0007669"/>
    <property type="project" value="InterPro"/>
</dbReference>
<evidence type="ECO:0000256" key="6">
    <source>
        <dbReference type="SAM" id="MobiDB-lite"/>
    </source>
</evidence>
<evidence type="ECO:0000256" key="1">
    <source>
        <dbReference type="ARBA" id="ARBA00022723"/>
    </source>
</evidence>
<dbReference type="Proteomes" id="UP001152797">
    <property type="component" value="Unassembled WGS sequence"/>
</dbReference>
<proteinExistence type="predicted"/>
<comment type="caution">
    <text evidence="8">The sequence shown here is derived from an EMBL/GenBank/DDBJ whole genome shotgun (WGS) entry which is preliminary data.</text>
</comment>
<reference evidence="8" key="1">
    <citation type="submission" date="2022-10" db="EMBL/GenBank/DDBJ databases">
        <authorList>
            <person name="Chen Y."/>
            <person name="Dougan E. K."/>
            <person name="Chan C."/>
            <person name="Rhodes N."/>
            <person name="Thang M."/>
        </authorList>
    </citation>
    <scope>NUCLEOTIDE SEQUENCE</scope>
</reference>
<dbReference type="PROSITE" id="PS51845">
    <property type="entry name" value="PDEASE_I_2"/>
    <property type="match status" value="1"/>
</dbReference>
<feature type="binding site" evidence="4">
    <location>
        <position position="307"/>
    </location>
    <ligand>
        <name>AMP</name>
        <dbReference type="ChEBI" id="CHEBI:456215"/>
    </ligand>
</feature>
<feature type="domain" description="PDEase" evidence="7">
    <location>
        <begin position="28"/>
        <end position="350"/>
    </location>
</feature>
<keyword evidence="1 5" id="KW-0479">Metal-binding</keyword>
<feature type="region of interest" description="Disordered" evidence="6">
    <location>
        <begin position="1"/>
        <end position="39"/>
    </location>
</feature>
<feature type="compositionally biased region" description="Polar residues" evidence="6">
    <location>
        <begin position="20"/>
        <end position="39"/>
    </location>
</feature>
<feature type="compositionally biased region" description="Low complexity" evidence="6">
    <location>
        <begin position="1"/>
        <end position="12"/>
    </location>
</feature>
<keyword evidence="10" id="KW-1185">Reference proteome</keyword>
<accession>A0A9P1BNY9</accession>
<evidence type="ECO:0000256" key="3">
    <source>
        <dbReference type="PIRSR" id="PIRSR623088-1"/>
    </source>
</evidence>
<organism evidence="8">
    <name type="scientific">Cladocopium goreaui</name>
    <dbReference type="NCBI Taxonomy" id="2562237"/>
    <lineage>
        <taxon>Eukaryota</taxon>
        <taxon>Sar</taxon>
        <taxon>Alveolata</taxon>
        <taxon>Dinophyceae</taxon>
        <taxon>Suessiales</taxon>
        <taxon>Symbiodiniaceae</taxon>
        <taxon>Cladocopium</taxon>
    </lineage>
</organism>
<feature type="binding site" evidence="5">
    <location>
        <position position="139"/>
    </location>
    <ligand>
        <name>Zn(2+)</name>
        <dbReference type="ChEBI" id="CHEBI:29105"/>
        <label>1</label>
    </ligand>
</feature>
<keyword evidence="2" id="KW-0378">Hydrolase</keyword>
<evidence type="ECO:0000313" key="9">
    <source>
        <dbReference type="EMBL" id="CAL4762638.1"/>
    </source>
</evidence>
<dbReference type="GO" id="GO:0046872">
    <property type="term" value="F:metal ion binding"/>
    <property type="evidence" value="ECO:0007669"/>
    <property type="project" value="UniProtKB-KW"/>
</dbReference>
<dbReference type="EMBL" id="CAMXCT020000196">
    <property type="protein sequence ID" value="CAL1128701.1"/>
    <property type="molecule type" value="Genomic_DNA"/>
</dbReference>
<dbReference type="AlphaFoldDB" id="A0A9P1BNY9"/>
<evidence type="ECO:0000313" key="8">
    <source>
        <dbReference type="EMBL" id="CAI3975326.1"/>
    </source>
</evidence>
<dbReference type="EMBL" id="CAMXCT010000196">
    <property type="protein sequence ID" value="CAI3975326.1"/>
    <property type="molecule type" value="Genomic_DNA"/>
</dbReference>
<evidence type="ECO:0000313" key="10">
    <source>
        <dbReference type="Proteomes" id="UP001152797"/>
    </source>
</evidence>
<evidence type="ECO:0000256" key="2">
    <source>
        <dbReference type="ARBA" id="ARBA00022801"/>
    </source>
</evidence>
<dbReference type="GO" id="GO:0004114">
    <property type="term" value="F:3',5'-cyclic-nucleotide phosphodiesterase activity"/>
    <property type="evidence" value="ECO:0007669"/>
    <property type="project" value="InterPro"/>
</dbReference>
<evidence type="ECO:0000256" key="4">
    <source>
        <dbReference type="PIRSR" id="PIRSR623088-2"/>
    </source>
</evidence>
<dbReference type="Gene3D" id="1.10.1300.10">
    <property type="entry name" value="3'5'-cyclic nucleotide phosphodiesterase, catalytic domain"/>
    <property type="match status" value="1"/>
</dbReference>
<dbReference type="InterPro" id="IPR003607">
    <property type="entry name" value="HD/PDEase_dom"/>
</dbReference>
<dbReference type="PANTHER" id="PTHR11347">
    <property type="entry name" value="CYCLIC NUCLEOTIDE PHOSPHODIESTERASE"/>
    <property type="match status" value="1"/>
</dbReference>
<protein>
    <submittedName>
        <fullName evidence="9">Asparagine synthetase [glutamine-hydrolyzing] 2 (Glutamine-dependent asparagine synthetase 2)</fullName>
    </submittedName>
</protein>
<feature type="region of interest" description="Disordered" evidence="6">
    <location>
        <begin position="406"/>
        <end position="441"/>
    </location>
</feature>
<dbReference type="OrthoDB" id="189220at2759"/>
<evidence type="ECO:0000256" key="5">
    <source>
        <dbReference type="PIRSR" id="PIRSR623088-3"/>
    </source>
</evidence>
<name>A0A9P1BNY9_9DINO</name>
<feature type="binding site" evidence="4">
    <location>
        <position position="139"/>
    </location>
    <ligand>
        <name>AMP</name>
        <dbReference type="ChEBI" id="CHEBI:456215"/>
    </ligand>
</feature>
<feature type="active site" description="Proton donor" evidence="3">
    <location>
        <position position="98"/>
    </location>
</feature>
<feature type="compositionally biased region" description="Low complexity" evidence="6">
    <location>
        <begin position="406"/>
        <end position="418"/>
    </location>
</feature>
<dbReference type="Pfam" id="PF00233">
    <property type="entry name" value="PDEase_I"/>
    <property type="match status" value="1"/>
</dbReference>
<reference evidence="9 10" key="2">
    <citation type="submission" date="2024-05" db="EMBL/GenBank/DDBJ databases">
        <authorList>
            <person name="Chen Y."/>
            <person name="Shah S."/>
            <person name="Dougan E. K."/>
            <person name="Thang M."/>
            <person name="Chan C."/>
        </authorList>
    </citation>
    <scope>NUCLEOTIDE SEQUENCE [LARGE SCALE GENOMIC DNA]</scope>
</reference>
<dbReference type="EMBL" id="CAMXCT030000196">
    <property type="protein sequence ID" value="CAL4762638.1"/>
    <property type="molecule type" value="Genomic_DNA"/>
</dbReference>
<dbReference type="InterPro" id="IPR002073">
    <property type="entry name" value="PDEase_catalytic_dom"/>
</dbReference>
<dbReference type="SUPFAM" id="SSF109604">
    <property type="entry name" value="HD-domain/PDEase-like"/>
    <property type="match status" value="1"/>
</dbReference>
<sequence length="622" mass="67566">MGNSSCQSCQSCGVADCDKSGSTAPSKPPVDSQQVLSTPPPCTSSWDFTSFSHTTPVLQTVAYQLISPAFRRCGGTKVELLKSFLRAVASTYQANAFHNFAHAVDVLQALCWQSDQINCDQLRNPTQHLALAIAAISVDLGHPGLDNAFLIDTGDPIAQCYNDFAPLENLHCSKLFELLKKDSLNVMSHLAVEDFREARSLIIDVILHTDRYRHTEVLNDVRGIARQGYAPKSADHSSPEGVEILQALMRAMMVFSDLAHQARPLQTSNTWATMLEQELSVQNERERDLGLQVLPLNRWKPSRSDLQLHLALSRSGPLLGALLHIFPALAAASDQLADNARSWSHECVAQEEVEGKPQTDGRAKKIESLLDPARPAPAPVPEPKQGHDRFGYLGAARPYTGRQQRLTTSTMASTLSSSPQTSTVSTEPPTSMLNGNRPPPPLVREVRRWQEGRAQVMQGNKDLAESTSKGRELVLLYVLSDPDGRGPPISYRWVDRNSASPEDLAAADAAVVRGQRAASDDVFLESRKRRGSSSVTSSPLAFQSHRAADAVVTTVEPSRFDDVLSSLLHGNMVVPNEGVSSPSPSHRRASRTSAVISDVSAATRDRAAAAASVFSVLMRGGH</sequence>
<dbReference type="InterPro" id="IPR036971">
    <property type="entry name" value="PDEase_catalytic_dom_sf"/>
</dbReference>
<dbReference type="PRINTS" id="PR00387">
    <property type="entry name" value="PDIESTERASE1"/>
</dbReference>
<evidence type="ECO:0000259" key="7">
    <source>
        <dbReference type="PROSITE" id="PS51845"/>
    </source>
</evidence>
<dbReference type="CDD" id="cd00077">
    <property type="entry name" value="HDc"/>
    <property type="match status" value="1"/>
</dbReference>